<keyword evidence="2" id="KW-0349">Heme</keyword>
<dbReference type="PRINTS" id="PR00385">
    <property type="entry name" value="P450"/>
</dbReference>
<dbReference type="GO" id="GO:0004497">
    <property type="term" value="F:monooxygenase activity"/>
    <property type="evidence" value="ECO:0007669"/>
    <property type="project" value="UniProtKB-KW"/>
</dbReference>
<protein>
    <submittedName>
        <fullName evidence="5">Cytochrome P450 monooxygenase OleP/nocardicin N-oxygenase</fullName>
    </submittedName>
    <submittedName>
        <fullName evidence="4">Mycocyclosin synthase</fullName>
    </submittedName>
</protein>
<dbReference type="Pfam" id="PF00067">
    <property type="entry name" value="p450"/>
    <property type="match status" value="1"/>
</dbReference>
<reference evidence="6 7" key="1">
    <citation type="submission" date="2016-10" db="EMBL/GenBank/DDBJ databases">
        <authorList>
            <person name="Varghese N."/>
            <person name="Submissions S."/>
        </authorList>
    </citation>
    <scope>NUCLEOTIDE SEQUENCE [LARGE SCALE GENOMIC DNA]</scope>
    <source>
        <strain evidence="7">ATCC 20501</strain>
        <strain evidence="5 6">CGMCC 4.3529</strain>
    </source>
</reference>
<proteinExistence type="inferred from homology"/>
<dbReference type="PRINTS" id="PR00359">
    <property type="entry name" value="BP450"/>
</dbReference>
<dbReference type="AlphaFoldDB" id="A0A1H5WRF6"/>
<keyword evidence="2" id="KW-0408">Iron</keyword>
<accession>A0A1I1V5I9</accession>
<keyword evidence="6" id="KW-1185">Reference proteome</keyword>
<keyword evidence="2" id="KW-0479">Metal-binding</keyword>
<evidence type="ECO:0000313" key="7">
    <source>
        <dbReference type="Proteomes" id="UP000236729"/>
    </source>
</evidence>
<evidence type="ECO:0000313" key="4">
    <source>
        <dbReference type="EMBL" id="SEG01537.1"/>
    </source>
</evidence>
<dbReference type="Gene3D" id="1.10.630.10">
    <property type="entry name" value="Cytochrome P450"/>
    <property type="match status" value="1"/>
</dbReference>
<dbReference type="InterPro" id="IPR017972">
    <property type="entry name" value="Cyt_P450_CS"/>
</dbReference>
<keyword evidence="2" id="KW-0560">Oxidoreductase</keyword>
<dbReference type="SMR" id="A0A1H5WRF6"/>
<evidence type="ECO:0000313" key="5">
    <source>
        <dbReference type="EMBL" id="SFD78276.1"/>
    </source>
</evidence>
<dbReference type="GO" id="GO:0005506">
    <property type="term" value="F:iron ion binding"/>
    <property type="evidence" value="ECO:0007669"/>
    <property type="project" value="InterPro"/>
</dbReference>
<comment type="similarity">
    <text evidence="1 2">Belongs to the cytochrome P450 family.</text>
</comment>
<sequence length="411" mass="45196">MTEVPSGEGSAMFTIDDIPVWPFERWDHQLSPWVARLRDTDEPGYRVRTHNGDTIWLVTQAAVARACLSDPRMSLRAAGADDAPRQEPVRFRPPGTRGDATPVLDHPALRRVFRQALSPHAAASLQPAAAAAAEDLLASIARTGGPIDFYAEIAVPLPFQMAGRALLGDLSAELRHRLQADARIGLTGVGHTREEIETAWLDYHRLLTDWYADPAHLTGDHLMARIHHAAPEPLSAHHLAEIAGMLWAAGYESTVGFLTNACLTLLLHPKTWNELLDQPDLIPQAIDELLRYTPLATGGAPRLVTADAHIAGLDLTRGQCVAFSYEAANHDPRAYPDPDRLDIHRKPVDHLGFGHGPHRCPGHHLARMQVETALRALLRHLPTLHLVAPVDTLTWLTGQVIRTPHALPVSW</sequence>
<name>A0A1H5WRF6_9PSEU</name>
<dbReference type="PANTHER" id="PTHR46696:SF1">
    <property type="entry name" value="CYTOCHROME P450 YJIB-RELATED"/>
    <property type="match status" value="1"/>
</dbReference>
<organism evidence="4 7">
    <name type="scientific">Saccharopolyspora kobensis</name>
    <dbReference type="NCBI Taxonomy" id="146035"/>
    <lineage>
        <taxon>Bacteria</taxon>
        <taxon>Bacillati</taxon>
        <taxon>Actinomycetota</taxon>
        <taxon>Actinomycetes</taxon>
        <taxon>Pseudonocardiales</taxon>
        <taxon>Pseudonocardiaceae</taxon>
        <taxon>Saccharopolyspora</taxon>
    </lineage>
</organism>
<dbReference type="GO" id="GO:0020037">
    <property type="term" value="F:heme binding"/>
    <property type="evidence" value="ECO:0007669"/>
    <property type="project" value="InterPro"/>
</dbReference>
<dbReference type="GO" id="GO:0016705">
    <property type="term" value="F:oxidoreductase activity, acting on paired donors, with incorporation or reduction of molecular oxygen"/>
    <property type="evidence" value="ECO:0007669"/>
    <property type="project" value="InterPro"/>
</dbReference>
<accession>A0A1H5WRF6</accession>
<evidence type="ECO:0000256" key="2">
    <source>
        <dbReference type="RuleBase" id="RU000461"/>
    </source>
</evidence>
<dbReference type="InterPro" id="IPR036396">
    <property type="entry name" value="Cyt_P450_sf"/>
</dbReference>
<dbReference type="InterPro" id="IPR002397">
    <property type="entry name" value="Cyt_P450_B"/>
</dbReference>
<dbReference type="SUPFAM" id="SSF48264">
    <property type="entry name" value="Cytochrome P450"/>
    <property type="match status" value="1"/>
</dbReference>
<evidence type="ECO:0000256" key="3">
    <source>
        <dbReference type="SAM" id="MobiDB-lite"/>
    </source>
</evidence>
<evidence type="ECO:0000256" key="1">
    <source>
        <dbReference type="ARBA" id="ARBA00010617"/>
    </source>
</evidence>
<keyword evidence="2 5" id="KW-0503">Monooxygenase</keyword>
<reference evidence="4" key="2">
    <citation type="submission" date="2016-10" db="EMBL/GenBank/DDBJ databases">
        <authorList>
            <person name="de Groot N.N."/>
        </authorList>
    </citation>
    <scope>NUCLEOTIDE SEQUENCE [LARGE SCALE GENOMIC DNA]</scope>
    <source>
        <strain evidence="4">ATCC 20501</strain>
    </source>
</reference>
<feature type="region of interest" description="Disordered" evidence="3">
    <location>
        <begin position="77"/>
        <end position="103"/>
    </location>
</feature>
<evidence type="ECO:0000313" key="6">
    <source>
        <dbReference type="Proteomes" id="UP000199690"/>
    </source>
</evidence>
<dbReference type="Proteomes" id="UP000199690">
    <property type="component" value="Unassembled WGS sequence"/>
</dbReference>
<dbReference type="InterPro" id="IPR001128">
    <property type="entry name" value="Cyt_P450"/>
</dbReference>
<dbReference type="PROSITE" id="PS00086">
    <property type="entry name" value="CYTOCHROME_P450"/>
    <property type="match status" value="1"/>
</dbReference>
<dbReference type="EMBL" id="FNVB01000002">
    <property type="protein sequence ID" value="SEG01537.1"/>
    <property type="molecule type" value="Genomic_DNA"/>
</dbReference>
<dbReference type="PANTHER" id="PTHR46696">
    <property type="entry name" value="P450, PUTATIVE (EUROFUNG)-RELATED"/>
    <property type="match status" value="1"/>
</dbReference>
<dbReference type="Proteomes" id="UP000236729">
    <property type="component" value="Unassembled WGS sequence"/>
</dbReference>
<gene>
    <name evidence="4" type="ORF">SAMN02982929_01267</name>
    <name evidence="5" type="ORF">SAMN05216506_106242</name>
</gene>
<dbReference type="EMBL" id="FOME01000006">
    <property type="protein sequence ID" value="SFD78276.1"/>
    <property type="molecule type" value="Genomic_DNA"/>
</dbReference>